<dbReference type="GO" id="GO:0035658">
    <property type="term" value="C:Mon1-Ccz1 complex"/>
    <property type="evidence" value="ECO:0007669"/>
    <property type="project" value="InterPro"/>
</dbReference>
<feature type="region of interest" description="Disordered" evidence="1">
    <location>
        <begin position="427"/>
        <end position="450"/>
    </location>
</feature>
<accession>A0A150H2I3</accession>
<keyword evidence="3" id="KW-1185">Reference proteome</keyword>
<dbReference type="PANTHER" id="PTHR13056:SF0">
    <property type="entry name" value="VACUOLAR FUSION PROTEIN CCZ1 HOMOLOG-RELATED"/>
    <property type="match status" value="1"/>
</dbReference>
<dbReference type="InterPro" id="IPR013176">
    <property type="entry name" value="Ccz1"/>
</dbReference>
<evidence type="ECO:0000313" key="3">
    <source>
        <dbReference type="Proteomes" id="UP000075714"/>
    </source>
</evidence>
<gene>
    <name evidence="2" type="ORF">GPECTOR_1g166</name>
</gene>
<dbReference type="AlphaFoldDB" id="A0A150H2I3"/>
<proteinExistence type="predicted"/>
<evidence type="ECO:0000313" key="2">
    <source>
        <dbReference type="EMBL" id="KXZ56192.1"/>
    </source>
</evidence>
<organism evidence="2 3">
    <name type="scientific">Gonium pectorale</name>
    <name type="common">Green alga</name>
    <dbReference type="NCBI Taxonomy" id="33097"/>
    <lineage>
        <taxon>Eukaryota</taxon>
        <taxon>Viridiplantae</taxon>
        <taxon>Chlorophyta</taxon>
        <taxon>core chlorophytes</taxon>
        <taxon>Chlorophyceae</taxon>
        <taxon>CS clade</taxon>
        <taxon>Chlamydomonadales</taxon>
        <taxon>Volvocaceae</taxon>
        <taxon>Gonium</taxon>
    </lineage>
</organism>
<reference evidence="3" key="1">
    <citation type="journal article" date="2016" name="Nat. Commun.">
        <title>The Gonium pectorale genome demonstrates co-option of cell cycle regulation during the evolution of multicellularity.</title>
        <authorList>
            <person name="Hanschen E.R."/>
            <person name="Marriage T.N."/>
            <person name="Ferris P.J."/>
            <person name="Hamaji T."/>
            <person name="Toyoda A."/>
            <person name="Fujiyama A."/>
            <person name="Neme R."/>
            <person name="Noguchi H."/>
            <person name="Minakuchi Y."/>
            <person name="Suzuki M."/>
            <person name="Kawai-Toyooka H."/>
            <person name="Smith D.R."/>
            <person name="Sparks H."/>
            <person name="Anderson J."/>
            <person name="Bakaric R."/>
            <person name="Luria V."/>
            <person name="Karger A."/>
            <person name="Kirschner M.W."/>
            <person name="Durand P.M."/>
            <person name="Michod R.E."/>
            <person name="Nozaki H."/>
            <person name="Olson B.J."/>
        </authorList>
    </citation>
    <scope>NUCLEOTIDE SEQUENCE [LARGE SCALE GENOMIC DNA]</scope>
    <source>
        <strain evidence="3">NIES-2863</strain>
    </source>
</reference>
<dbReference type="Proteomes" id="UP000075714">
    <property type="component" value="Unassembled WGS sequence"/>
</dbReference>
<dbReference type="OrthoDB" id="240546at2759"/>
<sequence length="539" mass="54196">MAHAAAQDGSRFKSMVAEQFKWVLFEAEPDIWMMAVMRRSWATPMCTDAAPRALLTSLYDVFVLLNGPMESLLQQDPTGFSVRRVMQPLLDEAGARLLRPEGAATRGPGGSATLLSNPLAPHDPGALPLLTPSHSAFLAVQCLVQQLLVASFFGSRLVAGVAVFWGGLPVASTLGPRDTAAVTTLAARALEPAARAAQKARPAGAGTPMALAAGAVGLGSLAAAAGGGGGAGETAHDTLLCPLQWRAGGGIHPTPLPAASPGGAAATPTASSTAAAAAAAVLSTFSSAGVASMLGSAAGTRGATPQLPGSSEWCQLLPYHRGPLLVAVLLHDGPPPGTDTLAALAAVLGRGAGPAAAALAAEVPQPRLQWHERGHRYCYTDALCSASRFTPLKKVLTLSPSALRHMALLRNKLDEWDAAAARQRRAAVAAAQEQQQQEAAGSGSEAAAGASSNGAAAAPASSSAASIAGPTSAAAAAPCGDAELVVRTGRDAWLVLRSAPGGRRLYAAGEGGPEAGLGGAVAPTDALCDRLFPGVFLQP</sequence>
<dbReference type="PANTHER" id="PTHR13056">
    <property type="entry name" value="VACUOLAR FUSION PROTEIN CCZ1 HOMOLOG-RELATED"/>
    <property type="match status" value="1"/>
</dbReference>
<name>A0A150H2I3_GONPE</name>
<evidence type="ECO:0000256" key="1">
    <source>
        <dbReference type="SAM" id="MobiDB-lite"/>
    </source>
</evidence>
<dbReference type="STRING" id="33097.A0A150H2I3"/>
<comment type="caution">
    <text evidence="2">The sequence shown here is derived from an EMBL/GenBank/DDBJ whole genome shotgun (WGS) entry which is preliminary data.</text>
</comment>
<protein>
    <recommendedName>
        <fullName evidence="4">CCZ1/INTU/HSP4 first Longin domain-containing protein</fullName>
    </recommendedName>
</protein>
<evidence type="ECO:0008006" key="4">
    <source>
        <dbReference type="Google" id="ProtNLM"/>
    </source>
</evidence>
<dbReference type="GO" id="GO:0016192">
    <property type="term" value="P:vesicle-mediated transport"/>
    <property type="evidence" value="ECO:0007669"/>
    <property type="project" value="InterPro"/>
</dbReference>
<dbReference type="EMBL" id="LSYV01000002">
    <property type="protein sequence ID" value="KXZ56192.1"/>
    <property type="molecule type" value="Genomic_DNA"/>
</dbReference>